<feature type="region of interest" description="Disordered" evidence="1">
    <location>
        <begin position="83"/>
        <end position="106"/>
    </location>
</feature>
<dbReference type="SUPFAM" id="SSF56112">
    <property type="entry name" value="Protein kinase-like (PK-like)"/>
    <property type="match status" value="1"/>
</dbReference>
<dbReference type="EMBL" id="OZ037952">
    <property type="protein sequence ID" value="CAL1717446.1"/>
    <property type="molecule type" value="Genomic_DNA"/>
</dbReference>
<evidence type="ECO:0000259" key="2">
    <source>
        <dbReference type="Pfam" id="PF17667"/>
    </source>
</evidence>
<protein>
    <recommendedName>
        <fullName evidence="2">Fungal-type protein kinase domain-containing protein</fullName>
    </recommendedName>
</protein>
<evidence type="ECO:0000313" key="3">
    <source>
        <dbReference type="EMBL" id="CAL1717446.1"/>
    </source>
</evidence>
<accession>A0ABP1EBR7</accession>
<feature type="compositionally biased region" description="Basic and acidic residues" evidence="1">
    <location>
        <begin position="86"/>
        <end position="106"/>
    </location>
</feature>
<dbReference type="Pfam" id="PF17667">
    <property type="entry name" value="Pkinase_fungal"/>
    <property type="match status" value="1"/>
</dbReference>
<dbReference type="Proteomes" id="UP001497453">
    <property type="component" value="Chromosome 9"/>
</dbReference>
<feature type="domain" description="Fungal-type protein kinase" evidence="2">
    <location>
        <begin position="3"/>
        <end position="87"/>
    </location>
</feature>
<evidence type="ECO:0000256" key="1">
    <source>
        <dbReference type="SAM" id="MobiDB-lite"/>
    </source>
</evidence>
<dbReference type="InterPro" id="IPR011009">
    <property type="entry name" value="Kinase-like_dom_sf"/>
</dbReference>
<keyword evidence="4" id="KW-1185">Reference proteome</keyword>
<gene>
    <name evidence="3" type="ORF">GFSPODELE1_LOCUS11224</name>
</gene>
<organism evidence="3 4">
    <name type="scientific">Somion occarium</name>
    <dbReference type="NCBI Taxonomy" id="3059160"/>
    <lineage>
        <taxon>Eukaryota</taxon>
        <taxon>Fungi</taxon>
        <taxon>Dikarya</taxon>
        <taxon>Basidiomycota</taxon>
        <taxon>Agaricomycotina</taxon>
        <taxon>Agaricomycetes</taxon>
        <taxon>Polyporales</taxon>
        <taxon>Cerrenaceae</taxon>
        <taxon>Somion</taxon>
    </lineage>
</organism>
<name>A0ABP1EBR7_9APHY</name>
<reference evidence="4" key="1">
    <citation type="submission" date="2024-04" db="EMBL/GenBank/DDBJ databases">
        <authorList>
            <person name="Shaw F."/>
            <person name="Minotto A."/>
        </authorList>
    </citation>
    <scope>NUCLEOTIDE SEQUENCE [LARGE SCALE GENOMIC DNA]</scope>
</reference>
<sequence>MNSRRVVRLVPRELPTYKHSRELIVIMRDALEAHRSYYQAGVLHGNINPANIMIVDLDIPSLMGEDEKGILIDLDPCIACRTTHSGKKDAPREDSSKGKAKVPDDE</sequence>
<evidence type="ECO:0000313" key="4">
    <source>
        <dbReference type="Proteomes" id="UP001497453"/>
    </source>
</evidence>
<proteinExistence type="predicted"/>
<dbReference type="InterPro" id="IPR040976">
    <property type="entry name" value="Pkinase_fungal"/>
</dbReference>